<feature type="non-terminal residue" evidence="2">
    <location>
        <position position="305"/>
    </location>
</feature>
<feature type="region of interest" description="Disordered" evidence="1">
    <location>
        <begin position="100"/>
        <end position="151"/>
    </location>
</feature>
<protein>
    <submittedName>
        <fullName evidence="2">Uncharacterized protein</fullName>
    </submittedName>
</protein>
<dbReference type="AlphaFoldDB" id="A0A0S4JDX6"/>
<feature type="region of interest" description="Disordered" evidence="1">
    <location>
        <begin position="52"/>
        <end position="74"/>
    </location>
</feature>
<dbReference type="VEuPathDB" id="TriTrypDB:BSAL_16605"/>
<organism evidence="2 3">
    <name type="scientific">Bodo saltans</name>
    <name type="common">Flagellated protozoan</name>
    <dbReference type="NCBI Taxonomy" id="75058"/>
    <lineage>
        <taxon>Eukaryota</taxon>
        <taxon>Discoba</taxon>
        <taxon>Euglenozoa</taxon>
        <taxon>Kinetoplastea</taxon>
        <taxon>Metakinetoplastina</taxon>
        <taxon>Eubodonida</taxon>
        <taxon>Bodonidae</taxon>
        <taxon>Bodo</taxon>
    </lineage>
</organism>
<evidence type="ECO:0000313" key="2">
    <source>
        <dbReference type="EMBL" id="CUG88651.1"/>
    </source>
</evidence>
<dbReference type="Proteomes" id="UP000051952">
    <property type="component" value="Unassembled WGS sequence"/>
</dbReference>
<evidence type="ECO:0000313" key="3">
    <source>
        <dbReference type="Proteomes" id="UP000051952"/>
    </source>
</evidence>
<name>A0A0S4JDX6_BODSA</name>
<accession>A0A0S4JDX6</accession>
<dbReference type="EMBL" id="CYKH01001666">
    <property type="protein sequence ID" value="CUG88651.1"/>
    <property type="molecule type" value="Genomic_DNA"/>
</dbReference>
<gene>
    <name evidence="2" type="ORF">BSAL_16605</name>
</gene>
<reference evidence="3" key="1">
    <citation type="submission" date="2015-09" db="EMBL/GenBank/DDBJ databases">
        <authorList>
            <consortium name="Pathogen Informatics"/>
        </authorList>
    </citation>
    <scope>NUCLEOTIDE SEQUENCE [LARGE SCALE GENOMIC DNA]</scope>
    <source>
        <strain evidence="3">Lake Konstanz</strain>
    </source>
</reference>
<evidence type="ECO:0000256" key="1">
    <source>
        <dbReference type="SAM" id="MobiDB-lite"/>
    </source>
</evidence>
<feature type="region of interest" description="Disordered" evidence="1">
    <location>
        <begin position="257"/>
        <end position="281"/>
    </location>
</feature>
<feature type="compositionally biased region" description="Low complexity" evidence="1">
    <location>
        <begin position="103"/>
        <end position="149"/>
    </location>
</feature>
<sequence length="305" mass="31870">MTRAPASNFFAAEAERSAETHLHRITSRPNAGVIPKHESQSGALSAATERAIAPNVFGRRPQNPLEHVENSKLVADGTNQRLDSLLSPKFVSKRTAKTLEEFSSNSRNASARSTSTDSSTSSSSDSSSSSSSSDSTSSSSPPPSSTASSEEVRATIVAASTQPLPDRSNQRCPVCGFAVSVTPFCPKDGSRHQFQAFAKPQAPEAVTIGDHHGVTDILSVPSSSFATGLRPATRLAGGGGLMSLPPGRQFDEATQQWGAGGRTQAGGNEAPNYALRGGTDPNVPQVLPYTASLRASLSLDAKTYK</sequence>
<keyword evidence="3" id="KW-1185">Reference proteome</keyword>
<proteinExistence type="predicted"/>